<keyword evidence="2" id="KW-1185">Reference proteome</keyword>
<gene>
    <name evidence="1" type="ORF">SAMN05444004_103147</name>
</gene>
<dbReference type="AlphaFoldDB" id="A0A1H3MSG9"/>
<name>A0A1H3MSG9_9RHOB</name>
<reference evidence="2" key="1">
    <citation type="submission" date="2016-10" db="EMBL/GenBank/DDBJ databases">
        <authorList>
            <person name="Varghese N."/>
            <person name="Submissions S."/>
        </authorList>
    </citation>
    <scope>NUCLEOTIDE SEQUENCE [LARGE SCALE GENOMIC DNA]</scope>
    <source>
        <strain evidence="2">DSM 100420</strain>
    </source>
</reference>
<evidence type="ECO:0000313" key="1">
    <source>
        <dbReference type="EMBL" id="SDY79105.1"/>
    </source>
</evidence>
<organism evidence="1 2">
    <name type="scientific">Jannaschia faecimaris</name>
    <dbReference type="NCBI Taxonomy" id="1244108"/>
    <lineage>
        <taxon>Bacteria</taxon>
        <taxon>Pseudomonadati</taxon>
        <taxon>Pseudomonadota</taxon>
        <taxon>Alphaproteobacteria</taxon>
        <taxon>Rhodobacterales</taxon>
        <taxon>Roseobacteraceae</taxon>
        <taxon>Jannaschia</taxon>
    </lineage>
</organism>
<evidence type="ECO:0000313" key="2">
    <source>
        <dbReference type="Proteomes" id="UP000198914"/>
    </source>
</evidence>
<dbReference type="EMBL" id="FNPX01000003">
    <property type="protein sequence ID" value="SDY79105.1"/>
    <property type="molecule type" value="Genomic_DNA"/>
</dbReference>
<proteinExistence type="predicted"/>
<accession>A0A1H3MSG9</accession>
<protein>
    <submittedName>
        <fullName evidence="1">Uncharacterized protein</fullName>
    </submittedName>
</protein>
<dbReference type="STRING" id="1244108.SAMN05444004_103147"/>
<sequence>MFACHAFQSVRLLQEQRISNLWKAVMSESDLYHLPKDVRDGLALARERDRKATGGRLRVQMGDTWYPIITFDEAGFEVLLSAFDGAPNLRGLVDIHEGPRMIRTVLIVAGEPSGETMRYDFKRATAPRTQAPVDYERKVDAPAGYLGRT</sequence>
<dbReference type="Proteomes" id="UP000198914">
    <property type="component" value="Unassembled WGS sequence"/>
</dbReference>